<evidence type="ECO:0000256" key="1">
    <source>
        <dbReference type="SAM" id="MobiDB-lite"/>
    </source>
</evidence>
<keyword evidence="3" id="KW-1185">Reference proteome</keyword>
<evidence type="ECO:0000313" key="2">
    <source>
        <dbReference type="EMBL" id="KXJ96427.1"/>
    </source>
</evidence>
<dbReference type="OrthoDB" id="337486at2759"/>
<dbReference type="Pfam" id="PF04081">
    <property type="entry name" value="DNA_pol_delta_4"/>
    <property type="match status" value="1"/>
</dbReference>
<sequence>MPTTRRSSSSGAAAAAAGKQSTLSFNHRVTKSGAGKQTAKAAALSNAGSAAPVKPSPLAKHVSSVVDDAEPADEEVEEESKVGEDVVQIQPEGAEVTKQKEEEGEEGEEKAEPSPATEAEVKALKITQRQVETYWRGLEAERIAKRVHQEDLGTSEKVLRYFDVSSQYGPCIGITRLKRWQRADRLGLNPPIEVLSVLLREEKKLSSSNSSSKKGDSSSGSSKDKIRLQTAHMDEILNSTAVGAS</sequence>
<gene>
    <name evidence="2" type="ORF">Micbo1qcDRAFT_191200</name>
</gene>
<dbReference type="GO" id="GO:0006261">
    <property type="term" value="P:DNA-templated DNA replication"/>
    <property type="evidence" value="ECO:0007669"/>
    <property type="project" value="TreeGrafter"/>
</dbReference>
<dbReference type="GO" id="GO:0043625">
    <property type="term" value="C:delta DNA polymerase complex"/>
    <property type="evidence" value="ECO:0007669"/>
    <property type="project" value="TreeGrafter"/>
</dbReference>
<feature type="compositionally biased region" description="Acidic residues" evidence="1">
    <location>
        <begin position="67"/>
        <end position="78"/>
    </location>
</feature>
<feature type="compositionally biased region" description="Low complexity" evidence="1">
    <location>
        <begin position="39"/>
        <end position="51"/>
    </location>
</feature>
<organism evidence="2 3">
    <name type="scientific">Microdochium bolleyi</name>
    <dbReference type="NCBI Taxonomy" id="196109"/>
    <lineage>
        <taxon>Eukaryota</taxon>
        <taxon>Fungi</taxon>
        <taxon>Dikarya</taxon>
        <taxon>Ascomycota</taxon>
        <taxon>Pezizomycotina</taxon>
        <taxon>Sordariomycetes</taxon>
        <taxon>Xylariomycetidae</taxon>
        <taxon>Xylariales</taxon>
        <taxon>Microdochiaceae</taxon>
        <taxon>Microdochium</taxon>
    </lineage>
</organism>
<feature type="compositionally biased region" description="Low complexity" evidence="1">
    <location>
        <begin position="7"/>
        <end position="18"/>
    </location>
</feature>
<dbReference type="AlphaFoldDB" id="A0A136JH00"/>
<name>A0A136JH00_9PEZI</name>
<feature type="compositionally biased region" description="Low complexity" evidence="1">
    <location>
        <begin position="206"/>
        <end position="221"/>
    </location>
</feature>
<dbReference type="GO" id="GO:0000731">
    <property type="term" value="P:DNA synthesis involved in DNA repair"/>
    <property type="evidence" value="ECO:0007669"/>
    <property type="project" value="InterPro"/>
</dbReference>
<dbReference type="Proteomes" id="UP000070501">
    <property type="component" value="Unassembled WGS sequence"/>
</dbReference>
<dbReference type="GO" id="GO:0003887">
    <property type="term" value="F:DNA-directed DNA polymerase activity"/>
    <property type="evidence" value="ECO:0007669"/>
    <property type="project" value="TreeGrafter"/>
</dbReference>
<evidence type="ECO:0000313" key="3">
    <source>
        <dbReference type="Proteomes" id="UP000070501"/>
    </source>
</evidence>
<proteinExistence type="predicted"/>
<protein>
    <submittedName>
        <fullName evidence="2">DNA polymerase delta, subunit 4-domain-containing protein</fullName>
    </submittedName>
</protein>
<accession>A0A136JH00</accession>
<reference evidence="3" key="1">
    <citation type="submission" date="2016-02" db="EMBL/GenBank/DDBJ databases">
        <title>Draft genome sequence of Microdochium bolleyi, a fungal endophyte of beachgrass.</title>
        <authorList>
            <consortium name="DOE Joint Genome Institute"/>
            <person name="David A.S."/>
            <person name="May G."/>
            <person name="Haridas S."/>
            <person name="Lim J."/>
            <person name="Wang M."/>
            <person name="Labutti K."/>
            <person name="Lipzen A."/>
            <person name="Barry K."/>
            <person name="Grigoriev I.V."/>
        </authorList>
    </citation>
    <scope>NUCLEOTIDE SEQUENCE [LARGE SCALE GENOMIC DNA]</scope>
    <source>
        <strain evidence="3">J235TASD1</strain>
    </source>
</reference>
<dbReference type="PANTHER" id="PTHR14303:SF0">
    <property type="entry name" value="DNA POLYMERASE DELTA SUBUNIT 4"/>
    <property type="match status" value="1"/>
</dbReference>
<feature type="region of interest" description="Disordered" evidence="1">
    <location>
        <begin position="203"/>
        <end position="245"/>
    </location>
</feature>
<dbReference type="PANTHER" id="PTHR14303">
    <property type="entry name" value="DNA POLYMERASE DELTA SUBUNIT 4"/>
    <property type="match status" value="1"/>
</dbReference>
<dbReference type="STRING" id="196109.A0A136JH00"/>
<dbReference type="InParanoid" id="A0A136JH00"/>
<feature type="compositionally biased region" description="Basic and acidic residues" evidence="1">
    <location>
        <begin position="222"/>
        <end position="235"/>
    </location>
</feature>
<dbReference type="InterPro" id="IPR007218">
    <property type="entry name" value="DNA_pol_delta_4"/>
</dbReference>
<feature type="region of interest" description="Disordered" evidence="1">
    <location>
        <begin position="1"/>
        <end position="119"/>
    </location>
</feature>
<dbReference type="EMBL" id="KQ964245">
    <property type="protein sequence ID" value="KXJ96427.1"/>
    <property type="molecule type" value="Genomic_DNA"/>
</dbReference>